<dbReference type="RefSeq" id="WP_015746647.1">
    <property type="nucleotide sequence ID" value="NC_013235.1"/>
</dbReference>
<sequence length="215" mass="22538">MSSPGSETKPAAPTSLTAHELRYLLDLESSAAARANLRRLNLPAVADDSDAVEAGAATLLVRGLAQLADGKLRLGEIAGLVGYVLTHASTWTELALIGVDVADGALLLTEDDVTLLFIPRPLAIFDVLALRRPSGAREMVMSLATAFLDGGHDRIAVVRADGGSGERSAAVIRTGPDRWRVAVDVPRPGAPELPESSYLDTDRASALRTLAQVPA</sequence>
<evidence type="ECO:0000313" key="2">
    <source>
        <dbReference type="Proteomes" id="UP000002218"/>
    </source>
</evidence>
<proteinExistence type="predicted"/>
<dbReference type="Proteomes" id="UP000002218">
    <property type="component" value="Chromosome"/>
</dbReference>
<accession>C8XDS6</accession>
<dbReference type="STRING" id="479431.Namu_1337"/>
<reference evidence="1 2" key="2">
    <citation type="journal article" date="2010" name="Stand. Genomic Sci.">
        <title>Complete genome sequence of Nakamurella multipartita type strain (Y-104).</title>
        <authorList>
            <person name="Tice H."/>
            <person name="Mayilraj S."/>
            <person name="Sims D."/>
            <person name="Lapidus A."/>
            <person name="Nolan M."/>
            <person name="Lucas S."/>
            <person name="Glavina Del Rio T."/>
            <person name="Copeland A."/>
            <person name="Cheng J.F."/>
            <person name="Meincke L."/>
            <person name="Bruce D."/>
            <person name="Goodwin L."/>
            <person name="Pitluck S."/>
            <person name="Ivanova N."/>
            <person name="Mavromatis K."/>
            <person name="Ovchinnikova G."/>
            <person name="Pati A."/>
            <person name="Chen A."/>
            <person name="Palaniappan K."/>
            <person name="Land M."/>
            <person name="Hauser L."/>
            <person name="Chang Y.J."/>
            <person name="Jeffries C.D."/>
            <person name="Detter J.C."/>
            <person name="Brettin T."/>
            <person name="Rohde M."/>
            <person name="Goker M."/>
            <person name="Bristow J."/>
            <person name="Eisen J.A."/>
            <person name="Markowitz V."/>
            <person name="Hugenholtz P."/>
            <person name="Kyrpides N.C."/>
            <person name="Klenk H.P."/>
            <person name="Chen F."/>
        </authorList>
    </citation>
    <scope>NUCLEOTIDE SEQUENCE [LARGE SCALE GENOMIC DNA]</scope>
    <source>
        <strain evidence="2">ATCC 700099 / DSM 44233 / CIP 104796 / JCM 9543 / NBRC 105858 / Y-104</strain>
    </source>
</reference>
<dbReference type="EMBL" id="CP001737">
    <property type="protein sequence ID" value="ACV77740.1"/>
    <property type="molecule type" value="Genomic_DNA"/>
</dbReference>
<dbReference type="AlphaFoldDB" id="C8XDS6"/>
<reference evidence="2" key="1">
    <citation type="submission" date="2009-09" db="EMBL/GenBank/DDBJ databases">
        <title>The complete genome of Nakamurella multipartita DSM 44233.</title>
        <authorList>
            <consortium name="US DOE Joint Genome Institute (JGI-PGF)"/>
            <person name="Lucas S."/>
            <person name="Copeland A."/>
            <person name="Lapidus A."/>
            <person name="Glavina del Rio T."/>
            <person name="Dalin E."/>
            <person name="Tice H."/>
            <person name="Bruce D."/>
            <person name="Goodwin L."/>
            <person name="Pitluck S."/>
            <person name="Kyrpides N."/>
            <person name="Mavromatis K."/>
            <person name="Ivanova N."/>
            <person name="Ovchinnikova G."/>
            <person name="Sims D."/>
            <person name="Meincke L."/>
            <person name="Brettin T."/>
            <person name="Detter J.C."/>
            <person name="Han C."/>
            <person name="Larimer F."/>
            <person name="Land M."/>
            <person name="Hauser L."/>
            <person name="Markowitz V."/>
            <person name="Cheng J.-F."/>
            <person name="Hugenholtz P."/>
            <person name="Woyke T."/>
            <person name="Wu D."/>
            <person name="Klenk H.-P."/>
            <person name="Eisen J.A."/>
        </authorList>
    </citation>
    <scope>NUCLEOTIDE SEQUENCE [LARGE SCALE GENOMIC DNA]</scope>
    <source>
        <strain evidence="2">ATCC 700099 / DSM 44233 / CIP 104796 / JCM 9543 / NBRC 105858 / Y-104</strain>
    </source>
</reference>
<dbReference type="KEGG" id="nml:Namu_1337"/>
<dbReference type="OrthoDB" id="4858440at2"/>
<keyword evidence="2" id="KW-1185">Reference proteome</keyword>
<dbReference type="eggNOG" id="ENOG502ZR80">
    <property type="taxonomic scope" value="Bacteria"/>
</dbReference>
<name>C8XDS6_NAKMY</name>
<organism evidence="1 2">
    <name type="scientific">Nakamurella multipartita (strain ATCC 700099 / DSM 44233 / CIP 104796 / JCM 9543 / NBRC 105858 / Y-104)</name>
    <name type="common">Microsphaera multipartita</name>
    <dbReference type="NCBI Taxonomy" id="479431"/>
    <lineage>
        <taxon>Bacteria</taxon>
        <taxon>Bacillati</taxon>
        <taxon>Actinomycetota</taxon>
        <taxon>Actinomycetes</taxon>
        <taxon>Nakamurellales</taxon>
        <taxon>Nakamurellaceae</taxon>
        <taxon>Nakamurella</taxon>
    </lineage>
</organism>
<dbReference type="InParanoid" id="C8XDS6"/>
<gene>
    <name evidence="1" type="ordered locus">Namu_1337</name>
</gene>
<dbReference type="HOGENOM" id="CLU_1282082_0_0_11"/>
<evidence type="ECO:0000313" key="1">
    <source>
        <dbReference type="EMBL" id="ACV77740.1"/>
    </source>
</evidence>
<protein>
    <submittedName>
        <fullName evidence="1">Uncharacterized protein</fullName>
    </submittedName>
</protein>